<dbReference type="SUPFAM" id="SSF56235">
    <property type="entry name" value="N-terminal nucleophile aminohydrolases (Ntn hydrolases)"/>
    <property type="match status" value="1"/>
</dbReference>
<dbReference type="GO" id="GO:0046872">
    <property type="term" value="F:metal ion binding"/>
    <property type="evidence" value="ECO:0007669"/>
    <property type="project" value="UniProtKB-KW"/>
</dbReference>
<proteinExistence type="inferred from homology"/>
<dbReference type="EMBL" id="FOLD01000007">
    <property type="protein sequence ID" value="SFC52600.1"/>
    <property type="molecule type" value="Genomic_DNA"/>
</dbReference>
<feature type="binding site" evidence="5">
    <location>
        <position position="342"/>
    </location>
    <ligand>
        <name>Ca(2+)</name>
        <dbReference type="ChEBI" id="CHEBI:29108"/>
    </ligand>
</feature>
<dbReference type="InterPro" id="IPR043147">
    <property type="entry name" value="Penicillin_amidase_A-knob"/>
</dbReference>
<evidence type="ECO:0000256" key="1">
    <source>
        <dbReference type="ARBA" id="ARBA00006586"/>
    </source>
</evidence>
<dbReference type="InterPro" id="IPR043146">
    <property type="entry name" value="Penicillin_amidase_N_B-knob"/>
</dbReference>
<sequence>MRQRRWKTWALRGVAGLAAFVLLALAASYLYLRASLPQLDGERRVAGLDGAVTVERDAGGVPQISGASRADVAYATGFVHAQERFFQMDLLRRTAAGELAELFGPAALPLDRSRRLHRFRARAQLALAGLPAAERALLERYVSGVNDGLNALRAKPFEYILTGTAARPWSAADSLLVVWAMYIDLQNNVEPRELARGWLREHSTPEQLAFLLPEASSWDATLDAGAALAPAPMPATAPAWWGADSAKPVQLAGADFVDSVGSNNYALAGSRSASGAAIVADDMHLGLQLPNIWYRVALRFPDPEGGPRRIAGVTLPGAPPVVIVGSNGQVAWAFTNSYADLVDLVVLGTDPARPGQVRTPAGWETPASHVELIAVKGAKPDRFVVRETSLGPIRDAGARQYALHWIAHDPAAINVNHLKLETVANVEEALAVAATDGIPAQNFVAGDSAGNIGWTIAGLLPQRTTAPLATTFPLEDGVPTWSALLPPSRYPRVVNPADGQITTANSRQLMGEGAALIGDGGFDLGARNRQLAGGLRALGPRTDVRQAFDVALDDRALFTARWRERALAALDAPALAGHPQRAEFRRLLETSWTGRASVDSSGYRLARGYMWALHDLFYGSAGKAMAALKVRAAPVAGTSRWPDVVARLLDTRPAGWLPPGYADWRAVELAAVDRVIADLTKDGQPLAKATWGARNTADIAHPISMAVPALKTVLGAPADQLPGDANMPRVAGPKFGQSERMTVSPGREEEGLYNMPGGQSGHPLSPFFLSGHDAWAKGKPTPFLPGPARYTLKFVP</sequence>
<keyword evidence="2" id="KW-0378">Hydrolase</keyword>
<dbReference type="Gene3D" id="1.10.439.10">
    <property type="entry name" value="Penicillin Amidohydrolase, domain 1"/>
    <property type="match status" value="1"/>
</dbReference>
<dbReference type="InterPro" id="IPR029055">
    <property type="entry name" value="Ntn_hydrolases_N"/>
</dbReference>
<dbReference type="Proteomes" id="UP000198639">
    <property type="component" value="Unassembled WGS sequence"/>
</dbReference>
<gene>
    <name evidence="6" type="ORF">SAMN05216204_10747</name>
</gene>
<feature type="binding site" evidence="5">
    <location>
        <position position="340"/>
    </location>
    <ligand>
        <name>Ca(2+)</name>
        <dbReference type="ChEBI" id="CHEBI:29108"/>
    </ligand>
</feature>
<keyword evidence="3" id="KW-0865">Zymogen</keyword>
<dbReference type="InterPro" id="IPR023343">
    <property type="entry name" value="Penicillin_amidase_dom1"/>
</dbReference>
<dbReference type="PANTHER" id="PTHR34218">
    <property type="entry name" value="PEPTIDASE S45 PENICILLIN AMIDASE"/>
    <property type="match status" value="1"/>
</dbReference>
<dbReference type="Gene3D" id="1.10.1400.10">
    <property type="match status" value="1"/>
</dbReference>
<dbReference type="AlphaFoldDB" id="A0A1I1K4V4"/>
<feature type="binding site" evidence="5">
    <location>
        <position position="193"/>
    </location>
    <ligand>
        <name>Ca(2+)</name>
        <dbReference type="ChEBI" id="CHEBI:29108"/>
    </ligand>
</feature>
<dbReference type="CDD" id="cd03747">
    <property type="entry name" value="Ntn_PGA_like"/>
    <property type="match status" value="1"/>
</dbReference>
<reference evidence="7" key="1">
    <citation type="submission" date="2016-10" db="EMBL/GenBank/DDBJ databases">
        <authorList>
            <person name="Varghese N."/>
            <person name="Submissions S."/>
        </authorList>
    </citation>
    <scope>NUCLEOTIDE SEQUENCE [LARGE SCALE GENOMIC DNA]</scope>
    <source>
        <strain evidence="7">CGMCC 1.12041</strain>
    </source>
</reference>
<dbReference type="InterPro" id="IPR002692">
    <property type="entry name" value="S45"/>
</dbReference>
<keyword evidence="5" id="KW-0106">Calcium</keyword>
<name>A0A1I1K4V4_9BURK</name>
<dbReference type="PANTHER" id="PTHR34218:SF4">
    <property type="entry name" value="ACYL-HOMOSERINE LACTONE ACYLASE QUIP"/>
    <property type="match status" value="1"/>
</dbReference>
<comment type="cofactor">
    <cofactor evidence="5">
        <name>Ca(2+)</name>
        <dbReference type="ChEBI" id="CHEBI:29108"/>
    </cofactor>
    <text evidence="5">Binds 1 Ca(2+) ion per dimer.</text>
</comment>
<feature type="binding site" evidence="5">
    <location>
        <position position="343"/>
    </location>
    <ligand>
        <name>Ca(2+)</name>
        <dbReference type="ChEBI" id="CHEBI:29108"/>
    </ligand>
</feature>
<dbReference type="Gene3D" id="3.60.20.10">
    <property type="entry name" value="Glutamine Phosphoribosylpyrophosphate, subunit 1, domain 1"/>
    <property type="match status" value="1"/>
</dbReference>
<dbReference type="PIRSF" id="PIRSF001227">
    <property type="entry name" value="Pen_acylase"/>
    <property type="match status" value="1"/>
</dbReference>
<evidence type="ECO:0000313" key="7">
    <source>
        <dbReference type="Proteomes" id="UP000198639"/>
    </source>
</evidence>
<dbReference type="STRING" id="1164594.SAMN05216204_10747"/>
<dbReference type="Pfam" id="PF01804">
    <property type="entry name" value="Penicil_amidase"/>
    <property type="match status" value="1"/>
</dbReference>
<keyword evidence="5" id="KW-0479">Metal-binding</keyword>
<dbReference type="Gene3D" id="2.30.120.10">
    <property type="match status" value="1"/>
</dbReference>
<evidence type="ECO:0000256" key="5">
    <source>
        <dbReference type="PIRSR" id="PIRSR001227-2"/>
    </source>
</evidence>
<dbReference type="RefSeq" id="WP_091873669.1">
    <property type="nucleotide sequence ID" value="NZ_FOLD01000007.1"/>
</dbReference>
<dbReference type="OrthoDB" id="9760084at2"/>
<dbReference type="GO" id="GO:0017000">
    <property type="term" value="P:antibiotic biosynthetic process"/>
    <property type="evidence" value="ECO:0007669"/>
    <property type="project" value="InterPro"/>
</dbReference>
<evidence type="ECO:0000256" key="3">
    <source>
        <dbReference type="ARBA" id="ARBA00023145"/>
    </source>
</evidence>
<dbReference type="GO" id="GO:0016811">
    <property type="term" value="F:hydrolase activity, acting on carbon-nitrogen (but not peptide) bonds, in linear amides"/>
    <property type="evidence" value="ECO:0007669"/>
    <property type="project" value="InterPro"/>
</dbReference>
<keyword evidence="7" id="KW-1185">Reference proteome</keyword>
<accession>A0A1I1K4V4</accession>
<feature type="active site" description="Nucleophile" evidence="4">
    <location>
        <position position="262"/>
    </location>
</feature>
<evidence type="ECO:0000256" key="4">
    <source>
        <dbReference type="PIRSR" id="PIRSR001227-1"/>
    </source>
</evidence>
<protein>
    <submittedName>
        <fullName evidence="6">Penicillin amidase</fullName>
    </submittedName>
</protein>
<dbReference type="InterPro" id="IPR014395">
    <property type="entry name" value="Pen/GL7ACA/AHL_acylase"/>
</dbReference>
<evidence type="ECO:0000313" key="6">
    <source>
        <dbReference type="EMBL" id="SFC52600.1"/>
    </source>
</evidence>
<evidence type="ECO:0000256" key="2">
    <source>
        <dbReference type="ARBA" id="ARBA00022801"/>
    </source>
</evidence>
<comment type="similarity">
    <text evidence="1">Belongs to the peptidase S45 family.</text>
</comment>
<organism evidence="6 7">
    <name type="scientific">Massilia yuzhufengensis</name>
    <dbReference type="NCBI Taxonomy" id="1164594"/>
    <lineage>
        <taxon>Bacteria</taxon>
        <taxon>Pseudomonadati</taxon>
        <taxon>Pseudomonadota</taxon>
        <taxon>Betaproteobacteria</taxon>
        <taxon>Burkholderiales</taxon>
        <taxon>Oxalobacteraceae</taxon>
        <taxon>Telluria group</taxon>
        <taxon>Massilia</taxon>
    </lineage>
</organism>